<name>A0ABR0C001_PURLI</name>
<dbReference type="EMBL" id="JAWRVI010000020">
    <property type="protein sequence ID" value="KAK4089341.1"/>
    <property type="molecule type" value="Genomic_DNA"/>
</dbReference>
<reference evidence="1 2" key="1">
    <citation type="journal article" date="2024" name="Microbiol. Resour. Announc.">
        <title>Genome annotations for the ascomycete fungi Trichoderma harzianum, Trichoderma aggressivum, and Purpureocillium lilacinum.</title>
        <authorList>
            <person name="Beijen E.P.W."/>
            <person name="Ohm R.A."/>
        </authorList>
    </citation>
    <scope>NUCLEOTIDE SEQUENCE [LARGE SCALE GENOMIC DNA]</scope>
    <source>
        <strain evidence="1 2">CBS 150709</strain>
    </source>
</reference>
<sequence length="324" mass="35502">MTAFDFTPVSVKSVTPIEIDNPTTWTNANTPFNLSDSPLSLAISAVLALVPLPDQRQWDPAQSTSARKSLANSFAQAALHQIEVDYELINPSAANDWGAVDDRLALVRTAFHPQTPVDLESLLALLILSNYEYAHRGNALKMAVRTSQAIITAKTMSLHRLGSETDGFSESRRRAWWMTYFCAHVYSAVREDAPLEDVQSGVTTPLPRFGSDTKAWEVFIESVQILAATVQFISSSKLPSKLQGTGTLVYEEFIKLDTWVDLATRKEIASSPSTPTPGIGDNNEQFTASVMRHFSRIRLSRCVVLDFPPGVCAGGIPVSGKTRS</sequence>
<evidence type="ECO:0008006" key="3">
    <source>
        <dbReference type="Google" id="ProtNLM"/>
    </source>
</evidence>
<dbReference type="PANTHER" id="PTHR47431">
    <property type="entry name" value="ZN(II)2CYS6 TRANSCRIPTION FACTOR (EUROFUNG)-RELATED"/>
    <property type="match status" value="1"/>
</dbReference>
<evidence type="ECO:0000313" key="1">
    <source>
        <dbReference type="EMBL" id="KAK4089341.1"/>
    </source>
</evidence>
<protein>
    <recommendedName>
        <fullName evidence="3">Transcription factor domain-containing protein</fullName>
    </recommendedName>
</protein>
<evidence type="ECO:0000313" key="2">
    <source>
        <dbReference type="Proteomes" id="UP001287286"/>
    </source>
</evidence>
<gene>
    <name evidence="1" type="ORF">Purlil1_6330</name>
</gene>
<accession>A0ABR0C001</accession>
<dbReference type="CDD" id="cd12148">
    <property type="entry name" value="fungal_TF_MHR"/>
    <property type="match status" value="1"/>
</dbReference>
<dbReference type="Proteomes" id="UP001287286">
    <property type="component" value="Unassembled WGS sequence"/>
</dbReference>
<proteinExistence type="predicted"/>
<organism evidence="1 2">
    <name type="scientific">Purpureocillium lilacinum</name>
    <name type="common">Paecilomyces lilacinus</name>
    <dbReference type="NCBI Taxonomy" id="33203"/>
    <lineage>
        <taxon>Eukaryota</taxon>
        <taxon>Fungi</taxon>
        <taxon>Dikarya</taxon>
        <taxon>Ascomycota</taxon>
        <taxon>Pezizomycotina</taxon>
        <taxon>Sordariomycetes</taxon>
        <taxon>Hypocreomycetidae</taxon>
        <taxon>Hypocreales</taxon>
        <taxon>Ophiocordycipitaceae</taxon>
        <taxon>Purpureocillium</taxon>
    </lineage>
</organism>
<dbReference type="PANTHER" id="PTHR47431:SF5">
    <property type="entry name" value="ZN(II)2CYS6 TRANSCRIPTION FACTOR (EUROFUNG)"/>
    <property type="match status" value="1"/>
</dbReference>
<keyword evidence="2" id="KW-1185">Reference proteome</keyword>
<comment type="caution">
    <text evidence="1">The sequence shown here is derived from an EMBL/GenBank/DDBJ whole genome shotgun (WGS) entry which is preliminary data.</text>
</comment>